<dbReference type="EMBL" id="CP034461">
    <property type="protein sequence ID" value="QBM90957.1"/>
    <property type="molecule type" value="Genomic_DNA"/>
</dbReference>
<dbReference type="AlphaFoldDB" id="A0A4P6XTL6"/>
<comment type="similarity">
    <text evidence="1">Belongs to the rtf2 family.</text>
</comment>
<name>A0A4P6XTL6_9ASCO</name>
<dbReference type="GO" id="GO:0006274">
    <property type="term" value="P:DNA replication termination"/>
    <property type="evidence" value="ECO:0007669"/>
    <property type="project" value="TreeGrafter"/>
</dbReference>
<dbReference type="InterPro" id="IPR027799">
    <property type="entry name" value="Rtf2_RING-finger"/>
</dbReference>
<dbReference type="Pfam" id="PF04641">
    <property type="entry name" value="Rtf2"/>
    <property type="match status" value="1"/>
</dbReference>
<dbReference type="PANTHER" id="PTHR12775:SF0">
    <property type="entry name" value="REPLICATION TERMINATION FACTOR 2"/>
    <property type="match status" value="1"/>
</dbReference>
<organism evidence="3 4">
    <name type="scientific">Metschnikowia aff. pulcherrima</name>
    <dbReference type="NCBI Taxonomy" id="2163413"/>
    <lineage>
        <taxon>Eukaryota</taxon>
        <taxon>Fungi</taxon>
        <taxon>Dikarya</taxon>
        <taxon>Ascomycota</taxon>
        <taxon>Saccharomycotina</taxon>
        <taxon>Pichiomycetes</taxon>
        <taxon>Metschnikowiaceae</taxon>
        <taxon>Metschnikowia</taxon>
    </lineage>
</organism>
<evidence type="ECO:0000256" key="2">
    <source>
        <dbReference type="SAM" id="MobiDB-lite"/>
    </source>
</evidence>
<evidence type="ECO:0000313" key="3">
    <source>
        <dbReference type="EMBL" id="QBM90957.1"/>
    </source>
</evidence>
<dbReference type="Proteomes" id="UP000292447">
    <property type="component" value="Chromosome VI"/>
</dbReference>
<dbReference type="InterPro" id="IPR006735">
    <property type="entry name" value="Rtf2"/>
</dbReference>
<keyword evidence="4" id="KW-1185">Reference proteome</keyword>
<feature type="compositionally biased region" description="Basic residues" evidence="2">
    <location>
        <begin position="215"/>
        <end position="226"/>
    </location>
</feature>
<dbReference type="PANTHER" id="PTHR12775">
    <property type="entry name" value="PROTEIN C20ORF43 HOMOLOG"/>
    <property type="match status" value="1"/>
</dbReference>
<dbReference type="CDD" id="cd16653">
    <property type="entry name" value="RING-like_Rtf2"/>
    <property type="match status" value="1"/>
</dbReference>
<dbReference type="GO" id="GO:0005634">
    <property type="term" value="C:nucleus"/>
    <property type="evidence" value="ECO:0007669"/>
    <property type="project" value="TreeGrafter"/>
</dbReference>
<accession>A0A4P6XTL6</accession>
<feature type="compositionally biased region" description="Basic and acidic residues" evidence="2">
    <location>
        <begin position="227"/>
        <end position="240"/>
    </location>
</feature>
<feature type="region of interest" description="Disordered" evidence="2">
    <location>
        <begin position="215"/>
        <end position="240"/>
    </location>
</feature>
<proteinExistence type="inferred from homology"/>
<reference evidence="4" key="1">
    <citation type="submission" date="2019-03" db="EMBL/GenBank/DDBJ databases">
        <title>Snf2 controls pulcherriminic acid biosynthesis and connects pigmentation and antifungal activity of the yeast Metschnikowia pulcherrima.</title>
        <authorList>
            <person name="Gore-Lloyd D."/>
            <person name="Sumann I."/>
            <person name="Brachmann A.O."/>
            <person name="Schneeberger K."/>
            <person name="Ortiz-Merino R.A."/>
            <person name="Moreno-Beltran M."/>
            <person name="Schlaefli M."/>
            <person name="Kirner P."/>
            <person name="Santos Kron A."/>
            <person name="Wolfe K.H."/>
            <person name="Piel J."/>
            <person name="Ahrens C.H."/>
            <person name="Henk D."/>
            <person name="Freimoser F.M."/>
        </authorList>
    </citation>
    <scope>NUCLEOTIDE SEQUENCE [LARGE SCALE GENOMIC DNA]</scope>
    <source>
        <strain evidence="4">APC 1.2</strain>
    </source>
</reference>
<gene>
    <name evidence="3" type="primary">MPUL0F05470</name>
    <name evidence="3" type="ORF">METSCH_F05470</name>
</gene>
<evidence type="ECO:0000313" key="4">
    <source>
        <dbReference type="Proteomes" id="UP000292447"/>
    </source>
</evidence>
<sequence>MGNDGGTIARGQDLRAVYSISNTNTNIDAKEKKNLIDNLQHTLLSVCSLTSLPLYEHGQAHAVVSDFHGKLYLKEKLLELLILKRTSRLENIHKLDHIKGLGDIIDVHITWSEEGTVLCPVTKTEATRKTKFAYLRPCGCVVSSKVISDMRRHRKIADLAANTDVSDACPNCNKAFTHDYDVVMLNPELDPECEEFNLRNYAYLKDVLHVGHAKKHLKREKRRPKAEKKEKTTEGRVLKV</sequence>
<evidence type="ECO:0000256" key="1">
    <source>
        <dbReference type="ARBA" id="ARBA00009885"/>
    </source>
</evidence>
<protein>
    <submittedName>
        <fullName evidence="3">Rtf2 RING-finger</fullName>
    </submittedName>
</protein>